<organism evidence="1 2">
    <name type="scientific">Bacteroides fragilis</name>
    <dbReference type="NCBI Taxonomy" id="817"/>
    <lineage>
        <taxon>Bacteria</taxon>
        <taxon>Pseudomonadati</taxon>
        <taxon>Bacteroidota</taxon>
        <taxon>Bacteroidia</taxon>
        <taxon>Bacteroidales</taxon>
        <taxon>Bacteroidaceae</taxon>
        <taxon>Bacteroides</taxon>
    </lineage>
</organism>
<proteinExistence type="predicted"/>
<accession>A0ABD5FT28</accession>
<evidence type="ECO:0000313" key="2">
    <source>
        <dbReference type="Proteomes" id="UP001258434"/>
    </source>
</evidence>
<sequence length="139" mass="17079">MHHFYKYHKLIPILLFFYNLRQYQSFKNLGSQQGKGKYTYRRNHEDNYLCTEAEIRRMFADANHHRDSNVRWTHRIYQDRMWEANLYHFYIKVYNRLIQVLPHPIMIKDGIQQEETPAHDAIREALINCIIRDKSGYQM</sequence>
<dbReference type="Proteomes" id="UP001258434">
    <property type="component" value="Unassembled WGS sequence"/>
</dbReference>
<reference evidence="2" key="1">
    <citation type="submission" date="2023-07" db="EMBL/GenBank/DDBJ databases">
        <title>A gut symbiont ubiquitin homologue binds and inactivates peptidyl-prolyl isomerase to mediate the interbacterial arms race in the human gut.</title>
        <authorList>
            <person name="Jiang K."/>
            <person name="Li W."/>
            <person name="Tong M."/>
            <person name="Xu J."/>
            <person name="Chen Z."/>
            <person name="Yang Y."/>
            <person name="Zang Y."/>
            <person name="Jiao X."/>
            <person name="Liu C."/>
            <person name="Lim B."/>
            <person name="Jiang X."/>
            <person name="Wang J."/>
            <person name="Wu D."/>
            <person name="Wang M."/>
            <person name="Liu S.-J."/>
            <person name="Shao F."/>
            <person name="Gao X."/>
        </authorList>
    </citation>
    <scope>NUCLEOTIDE SEQUENCE [LARGE SCALE GENOMIC DNA]</scope>
    <source>
        <strain evidence="2">GS077</strain>
    </source>
</reference>
<reference evidence="1 2" key="2">
    <citation type="submission" date="2023-08" db="EMBL/GenBank/DDBJ databases">
        <authorList>
            <person name="Du M."/>
            <person name="Liu C."/>
            <person name="Liu S.-J."/>
        </authorList>
    </citation>
    <scope>NUCLEOTIDE SEQUENCE [LARGE SCALE GENOMIC DNA]</scope>
    <source>
        <strain evidence="1 2">GS077</strain>
    </source>
</reference>
<gene>
    <name evidence="1" type="ORF">BFGS077_000951</name>
</gene>
<dbReference type="AlphaFoldDB" id="A0ABD5FT28"/>
<evidence type="ECO:0000313" key="1">
    <source>
        <dbReference type="EMBL" id="MDT6975698.1"/>
    </source>
</evidence>
<dbReference type="EMBL" id="JAVFHL010000001">
    <property type="protein sequence ID" value="MDT6975698.1"/>
    <property type="molecule type" value="Genomic_DNA"/>
</dbReference>
<name>A0ABD5FT28_BACFG</name>
<comment type="caution">
    <text evidence="1">The sequence shown here is derived from an EMBL/GenBank/DDBJ whole genome shotgun (WGS) entry which is preliminary data.</text>
</comment>
<protein>
    <submittedName>
        <fullName evidence="1">Uncharacterized protein</fullName>
    </submittedName>
</protein>